<reference evidence="1" key="1">
    <citation type="journal article" date="2014" name="Int. J. Syst. Evol. Microbiol.">
        <title>Complete genome sequence of Corynebacterium casei LMG S-19264T (=DSM 44701T), isolated from a smear-ripened cheese.</title>
        <authorList>
            <consortium name="US DOE Joint Genome Institute (JGI-PGF)"/>
            <person name="Walter F."/>
            <person name="Albersmeier A."/>
            <person name="Kalinowski J."/>
            <person name="Ruckert C."/>
        </authorList>
    </citation>
    <scope>NUCLEOTIDE SEQUENCE</scope>
    <source>
        <strain evidence="1">JCM 18487</strain>
    </source>
</reference>
<gene>
    <name evidence="1" type="ORF">GCM10010885_01340</name>
</gene>
<dbReference type="EMBL" id="BMOY01000002">
    <property type="protein sequence ID" value="GGI95465.1"/>
    <property type="molecule type" value="Genomic_DNA"/>
</dbReference>
<protein>
    <submittedName>
        <fullName evidence="1">Uncharacterized protein</fullName>
    </submittedName>
</protein>
<proteinExistence type="predicted"/>
<evidence type="ECO:0000313" key="1">
    <source>
        <dbReference type="EMBL" id="GGI95465.1"/>
    </source>
</evidence>
<name>A0A917K0Z3_9BACL</name>
<keyword evidence="2" id="KW-1185">Reference proteome</keyword>
<dbReference type="Proteomes" id="UP000637695">
    <property type="component" value="Unassembled WGS sequence"/>
</dbReference>
<evidence type="ECO:0000313" key="2">
    <source>
        <dbReference type="Proteomes" id="UP000637695"/>
    </source>
</evidence>
<dbReference type="AlphaFoldDB" id="A0A917K0Z3"/>
<reference evidence="1" key="2">
    <citation type="submission" date="2020-09" db="EMBL/GenBank/DDBJ databases">
        <authorList>
            <person name="Sun Q."/>
            <person name="Ohkuma M."/>
        </authorList>
    </citation>
    <scope>NUCLEOTIDE SEQUENCE</scope>
    <source>
        <strain evidence="1">JCM 18487</strain>
    </source>
</reference>
<comment type="caution">
    <text evidence="1">The sequence shown here is derived from an EMBL/GenBank/DDBJ whole genome shotgun (WGS) entry which is preliminary data.</text>
</comment>
<dbReference type="RefSeq" id="WP_188880553.1">
    <property type="nucleotide sequence ID" value="NZ_BMOY01000002.1"/>
</dbReference>
<sequence>MPHYGLILEQSRKARAARHVYEYLRQQANGVFEPAVMWQNIAAWDGVRVPQREKYRVLNIRLHEEHLSPYFKTDMNLFHMLMLDESADVMVYRADKGWLFVFEGIPASPKPFGQSGYDTR</sequence>
<organism evidence="1 2">
    <name type="scientific">Alicyclobacillus cellulosilyticus</name>
    <dbReference type="NCBI Taxonomy" id="1003997"/>
    <lineage>
        <taxon>Bacteria</taxon>
        <taxon>Bacillati</taxon>
        <taxon>Bacillota</taxon>
        <taxon>Bacilli</taxon>
        <taxon>Bacillales</taxon>
        <taxon>Alicyclobacillaceae</taxon>
        <taxon>Alicyclobacillus</taxon>
    </lineage>
</organism>
<accession>A0A917K0Z3</accession>